<dbReference type="Pfam" id="PF03576">
    <property type="entry name" value="Peptidase_S58"/>
    <property type="match status" value="1"/>
</dbReference>
<sequence length="331" mass="33162">MLKPGPRNLITDVPGLTVGCVEDEAVRSGVTVLLCPDAWTAAVDVRGGGPAVRETDTLRPENSFSRAHAICLSGGSVFGLGAADGAAIALSGRDVGVKLAAGSPAIPIVPAASLHDLGNGGDKAWGLAPPYRDLGMKAVAAAGVDFPLGSVGAGRGAMAGVVKGGLGSASLDLGEGLVVGALVAANPVGSVYMPDGETFWAWPFEIDGEFGGRRPGAMPMAIDPMPDDTKLGAMGRLRPGANTTLAIVATTADLTTAEAQRIAMMAHDGMGRAIRPAHTTFDGDIVFALASGATTLGESPERAAMLARLGSAAADCLARAIARAVYAARAA</sequence>
<dbReference type="CDD" id="cd02252">
    <property type="entry name" value="nylC_like"/>
    <property type="match status" value="1"/>
</dbReference>
<dbReference type="InterPro" id="IPR016117">
    <property type="entry name" value="ArgJ-like_dom_sf"/>
</dbReference>
<dbReference type="Gene3D" id="3.60.70.12">
    <property type="entry name" value="L-amino peptidase D-ALA esterase/amidase"/>
    <property type="match status" value="1"/>
</dbReference>
<accession>A0A2W5XFQ0</accession>
<evidence type="ECO:0000256" key="1">
    <source>
        <dbReference type="ARBA" id="ARBA00007068"/>
    </source>
</evidence>
<dbReference type="Proteomes" id="UP000249393">
    <property type="component" value="Unassembled WGS sequence"/>
</dbReference>
<dbReference type="PANTHER" id="PTHR36512">
    <property type="entry name" value="D-AMINOPEPTIDASE"/>
    <property type="match status" value="1"/>
</dbReference>
<dbReference type="RefSeq" id="WP_304274172.1">
    <property type="nucleotide sequence ID" value="NZ_QFQZ01000006.1"/>
</dbReference>
<comment type="caution">
    <text evidence="2">The sequence shown here is derived from an EMBL/GenBank/DDBJ whole genome shotgun (WGS) entry which is preliminary data.</text>
</comment>
<dbReference type="InterPro" id="IPR005321">
    <property type="entry name" value="Peptidase_S58_DmpA"/>
</dbReference>
<protein>
    <submittedName>
        <fullName evidence="2">Peptidase T4</fullName>
    </submittedName>
</protein>
<evidence type="ECO:0000313" key="3">
    <source>
        <dbReference type="Proteomes" id="UP000249393"/>
    </source>
</evidence>
<dbReference type="AlphaFoldDB" id="A0A2W5XFQ0"/>
<dbReference type="EMBL" id="QFQZ01000006">
    <property type="protein sequence ID" value="PZR36551.1"/>
    <property type="molecule type" value="Genomic_DNA"/>
</dbReference>
<organism evidence="2 3">
    <name type="scientific">Caulobacter segnis</name>
    <dbReference type="NCBI Taxonomy" id="88688"/>
    <lineage>
        <taxon>Bacteria</taxon>
        <taxon>Pseudomonadati</taxon>
        <taxon>Pseudomonadota</taxon>
        <taxon>Alphaproteobacteria</taxon>
        <taxon>Caulobacterales</taxon>
        <taxon>Caulobacteraceae</taxon>
        <taxon>Caulobacter</taxon>
    </lineage>
</organism>
<gene>
    <name evidence="2" type="ORF">DI526_03705</name>
</gene>
<reference evidence="2 3" key="1">
    <citation type="submission" date="2017-08" db="EMBL/GenBank/DDBJ databases">
        <title>Infants hospitalized years apart are colonized by the same room-sourced microbial strains.</title>
        <authorList>
            <person name="Brooks B."/>
            <person name="Olm M.R."/>
            <person name="Firek B.A."/>
            <person name="Baker R."/>
            <person name="Thomas B.C."/>
            <person name="Morowitz M.J."/>
            <person name="Banfield J.F."/>
        </authorList>
    </citation>
    <scope>NUCLEOTIDE SEQUENCE [LARGE SCALE GENOMIC DNA]</scope>
    <source>
        <strain evidence="2">S2_003_000_R2_4</strain>
    </source>
</reference>
<proteinExistence type="inferred from homology"/>
<name>A0A2W5XFQ0_9CAUL</name>
<evidence type="ECO:0000313" key="2">
    <source>
        <dbReference type="EMBL" id="PZR36551.1"/>
    </source>
</evidence>
<dbReference type="GO" id="GO:0004177">
    <property type="term" value="F:aminopeptidase activity"/>
    <property type="evidence" value="ECO:0007669"/>
    <property type="project" value="TreeGrafter"/>
</dbReference>
<dbReference type="SUPFAM" id="SSF56266">
    <property type="entry name" value="DmpA/ArgJ-like"/>
    <property type="match status" value="1"/>
</dbReference>
<comment type="similarity">
    <text evidence="1">Belongs to the peptidase S58 family.</text>
</comment>
<dbReference type="PANTHER" id="PTHR36512:SF3">
    <property type="entry name" value="BLR5678 PROTEIN"/>
    <property type="match status" value="1"/>
</dbReference>